<evidence type="ECO:0000256" key="3">
    <source>
        <dbReference type="ARBA" id="ARBA00024042"/>
    </source>
</evidence>
<dbReference type="InterPro" id="IPR008259">
    <property type="entry name" value="FMN_hydac_DH_AS"/>
</dbReference>
<gene>
    <name evidence="7" type="ORF">BN7_5208</name>
</gene>
<evidence type="ECO:0000256" key="2">
    <source>
        <dbReference type="ARBA" id="ARBA00023002"/>
    </source>
</evidence>
<dbReference type="InterPro" id="IPR012133">
    <property type="entry name" value="Alpha-hydoxy_acid_DH_FMN"/>
</dbReference>
<dbReference type="EMBL" id="CAIF01000203">
    <property type="protein sequence ID" value="CCH45625.1"/>
    <property type="molecule type" value="Genomic_DNA"/>
</dbReference>
<dbReference type="PROSITE" id="PS00557">
    <property type="entry name" value="FMN_HYDROXY_ACID_DH_1"/>
    <property type="match status" value="1"/>
</dbReference>
<feature type="binding site" evidence="5">
    <location>
        <position position="284"/>
    </location>
    <ligand>
        <name>FMN</name>
        <dbReference type="ChEBI" id="CHEBI:58210"/>
    </ligand>
</feature>
<comment type="similarity">
    <text evidence="3">Belongs to the FMN-dependent alpha-hydroxy acid dehydrogenase family.</text>
</comment>
<evidence type="ECO:0000313" key="8">
    <source>
        <dbReference type="Proteomes" id="UP000009328"/>
    </source>
</evidence>
<feature type="binding site" evidence="5">
    <location>
        <begin position="345"/>
        <end position="346"/>
    </location>
    <ligand>
        <name>FMN</name>
        <dbReference type="ChEBI" id="CHEBI:58210"/>
    </ligand>
</feature>
<dbReference type="HOGENOM" id="CLU_020639_1_0_1"/>
<protein>
    <recommendedName>
        <fullName evidence="6">FMN hydroxy acid dehydrogenase domain-containing protein</fullName>
    </recommendedName>
</protein>
<dbReference type="InterPro" id="IPR000262">
    <property type="entry name" value="FMN-dep_DH"/>
</dbReference>
<organism evidence="7 8">
    <name type="scientific">Wickerhamomyces ciferrii (strain ATCC 14091 / BCRC 22168 / CBS 111 / JCM 3599 / NBRC 0793 / NRRL Y-1031 F-60-10)</name>
    <name type="common">Yeast</name>
    <name type="synonym">Pichia ciferrii</name>
    <dbReference type="NCBI Taxonomy" id="1206466"/>
    <lineage>
        <taxon>Eukaryota</taxon>
        <taxon>Fungi</taxon>
        <taxon>Dikarya</taxon>
        <taxon>Ascomycota</taxon>
        <taxon>Saccharomycotina</taxon>
        <taxon>Saccharomycetes</taxon>
        <taxon>Phaffomycetales</taxon>
        <taxon>Wickerhamomycetaceae</taxon>
        <taxon>Wickerhamomyces</taxon>
    </lineage>
</organism>
<proteinExistence type="inferred from homology"/>
<dbReference type="PROSITE" id="PS51349">
    <property type="entry name" value="FMN_HYDROXY_ACID_DH_2"/>
    <property type="match status" value="1"/>
</dbReference>
<comment type="cofactor">
    <cofactor evidence="1">
        <name>FMN</name>
        <dbReference type="ChEBI" id="CHEBI:58210"/>
    </cofactor>
</comment>
<evidence type="ECO:0000256" key="1">
    <source>
        <dbReference type="ARBA" id="ARBA00001917"/>
    </source>
</evidence>
<dbReference type="InterPro" id="IPR037396">
    <property type="entry name" value="FMN_HAD"/>
</dbReference>
<dbReference type="Proteomes" id="UP000009328">
    <property type="component" value="Unassembled WGS sequence"/>
</dbReference>
<feature type="binding site" evidence="5">
    <location>
        <position position="220"/>
    </location>
    <ligand>
        <name>glyoxylate</name>
        <dbReference type="ChEBI" id="CHEBI:36655"/>
    </ligand>
</feature>
<dbReference type="STRING" id="1206466.K0KK60"/>
<feature type="binding site" evidence="5">
    <location>
        <position position="262"/>
    </location>
    <ligand>
        <name>FMN</name>
        <dbReference type="ChEBI" id="CHEBI:58210"/>
    </ligand>
</feature>
<feature type="binding site" evidence="5">
    <location>
        <begin position="322"/>
        <end position="326"/>
    </location>
    <ligand>
        <name>FMN</name>
        <dbReference type="ChEBI" id="CHEBI:58210"/>
    </ligand>
</feature>
<name>K0KK60_WICCF</name>
<feature type="active site" description="Proton acceptor" evidence="4">
    <location>
        <position position="286"/>
    </location>
</feature>
<feature type="binding site" evidence="5">
    <location>
        <position position="211"/>
    </location>
    <ligand>
        <name>FMN</name>
        <dbReference type="ChEBI" id="CHEBI:58210"/>
    </ligand>
</feature>
<sequence length="391" mass="43996">MTQEIEINDDDLVIIQNHAYKLSNLPADLKFKLIQKLQSKDGKLTYTKPDLSRVFNLNDFESIAQKSLTPETFAYYRTGAEDEITLRENQKAFKRIYFKPRVLRSVSQVSLETNVLGSYSSLPFYITAFHGASFDGNNEGELPLARAAGKNNLTQMIPGLSTIPLQKQVDSHNNGKVDQWLQLNLRKTVDEILEKIKEAEETGKIKAIFFTIDVASLGKREHELRIRDTSHYEKIPAIFASDLNWNDLIKIRQSTSLKIILKGIQTVEDAIKSVELGFEGFVISNHGGRQLDTTRSSIEVLSTIVPELKKRNLYHKTEILIDGGIRRGSDIVKALALGATSVGLGRSFLYALQTYGEEGTSKVIDILREELTITLKLLGVVKLEDLLMKLL</sequence>
<evidence type="ECO:0000259" key="6">
    <source>
        <dbReference type="PROSITE" id="PS51349"/>
    </source>
</evidence>
<feature type="binding site" evidence="5">
    <location>
        <position position="75"/>
    </location>
    <ligand>
        <name>glyoxylate</name>
        <dbReference type="ChEBI" id="CHEBI:36655"/>
    </ligand>
</feature>
<evidence type="ECO:0000256" key="4">
    <source>
        <dbReference type="PIRSR" id="PIRSR000138-1"/>
    </source>
</evidence>
<keyword evidence="5" id="KW-0288">FMN</keyword>
<dbReference type="SUPFAM" id="SSF51395">
    <property type="entry name" value="FMN-linked oxidoreductases"/>
    <property type="match status" value="1"/>
</dbReference>
<dbReference type="InParanoid" id="K0KK60"/>
<dbReference type="PIRSF" id="PIRSF000138">
    <property type="entry name" value="Al-hdrx_acd_dh"/>
    <property type="match status" value="1"/>
</dbReference>
<feature type="binding site" evidence="5">
    <location>
        <position position="286"/>
    </location>
    <ligand>
        <name>glyoxylate</name>
        <dbReference type="ChEBI" id="CHEBI:36655"/>
    </ligand>
</feature>
<dbReference type="eggNOG" id="KOG0538">
    <property type="taxonomic scope" value="Eukaryota"/>
</dbReference>
<keyword evidence="8" id="KW-1185">Reference proteome</keyword>
<keyword evidence="5" id="KW-0285">Flavoprotein</keyword>
<dbReference type="PANTHER" id="PTHR10578">
    <property type="entry name" value="S -2-HYDROXY-ACID OXIDASE-RELATED"/>
    <property type="match status" value="1"/>
</dbReference>
<dbReference type="GO" id="GO:0016491">
    <property type="term" value="F:oxidoreductase activity"/>
    <property type="evidence" value="ECO:0007669"/>
    <property type="project" value="UniProtKB-KW"/>
</dbReference>
<dbReference type="AlphaFoldDB" id="K0KK60"/>
<reference evidence="7 8" key="1">
    <citation type="journal article" date="2012" name="Eukaryot. Cell">
        <title>Draft genome sequence of Wickerhamomyces ciferrii NRRL Y-1031 F-60-10.</title>
        <authorList>
            <person name="Schneider J."/>
            <person name="Andrea H."/>
            <person name="Blom J."/>
            <person name="Jaenicke S."/>
            <person name="Ruckert C."/>
            <person name="Schorsch C."/>
            <person name="Szczepanowski R."/>
            <person name="Farwick M."/>
            <person name="Goesmann A."/>
            <person name="Puhler A."/>
            <person name="Schaffer S."/>
            <person name="Tauch A."/>
            <person name="Kohler T."/>
            <person name="Brinkrolf K."/>
        </authorList>
    </citation>
    <scope>NUCLEOTIDE SEQUENCE [LARGE SCALE GENOMIC DNA]</scope>
    <source>
        <strain evidence="8">ATCC 14091 / BCRC 22168 / CBS 111 / JCM 3599 / NBRC 0793 / NRRL Y-1031 F-60-10</strain>
    </source>
</reference>
<dbReference type="Pfam" id="PF01070">
    <property type="entry name" value="FMN_dh"/>
    <property type="match status" value="1"/>
</dbReference>
<keyword evidence="2" id="KW-0560">Oxidoreductase</keyword>
<feature type="domain" description="FMN hydroxy acid dehydrogenase" evidence="6">
    <location>
        <begin position="49"/>
        <end position="391"/>
    </location>
</feature>
<feature type="binding site" evidence="5">
    <location>
        <position position="289"/>
    </location>
    <ligand>
        <name>glyoxylate</name>
        <dbReference type="ChEBI" id="CHEBI:36655"/>
    </ligand>
</feature>
<dbReference type="Gene3D" id="3.20.20.70">
    <property type="entry name" value="Aldolase class I"/>
    <property type="match status" value="1"/>
</dbReference>
<feature type="binding site" evidence="5">
    <location>
        <position position="182"/>
    </location>
    <ligand>
        <name>FMN</name>
        <dbReference type="ChEBI" id="CHEBI:58210"/>
    </ligand>
</feature>
<accession>K0KK60</accession>
<evidence type="ECO:0000256" key="5">
    <source>
        <dbReference type="PIRSR" id="PIRSR000138-2"/>
    </source>
</evidence>
<evidence type="ECO:0000313" key="7">
    <source>
        <dbReference type="EMBL" id="CCH45625.1"/>
    </source>
</evidence>
<dbReference type="InterPro" id="IPR013785">
    <property type="entry name" value="Aldolase_TIM"/>
</dbReference>
<dbReference type="GO" id="GO:0010181">
    <property type="term" value="F:FMN binding"/>
    <property type="evidence" value="ECO:0007669"/>
    <property type="project" value="InterPro"/>
</dbReference>
<dbReference type="PANTHER" id="PTHR10578:SF148">
    <property type="entry name" value="L-LACTATE DEHYDROGENASE (CYTOCHROME)"/>
    <property type="match status" value="1"/>
</dbReference>
<comment type="caution">
    <text evidence="7">The sequence shown here is derived from an EMBL/GenBank/DDBJ whole genome shotgun (WGS) entry which is preliminary data.</text>
</comment>